<dbReference type="PANTHER" id="PTHR33498:SF1">
    <property type="entry name" value="TRANSPOSASE FOR INSERTION SEQUENCE ELEMENT IS1557"/>
    <property type="match status" value="1"/>
</dbReference>
<dbReference type="eggNOG" id="COG3464">
    <property type="taxonomic scope" value="Bacteria"/>
</dbReference>
<dbReference type="Pfam" id="PF01610">
    <property type="entry name" value="DDE_Tnp_ISL3"/>
    <property type="match status" value="1"/>
</dbReference>
<keyword evidence="3" id="KW-1185">Reference proteome</keyword>
<dbReference type="OrthoDB" id="5289059at2"/>
<evidence type="ECO:0000259" key="1">
    <source>
        <dbReference type="Pfam" id="PF01610"/>
    </source>
</evidence>
<comment type="caution">
    <text evidence="2">The sequence shown here is derived from an EMBL/GenBank/DDBJ whole genome shotgun (WGS) entry which is preliminary data.</text>
</comment>
<dbReference type="InterPro" id="IPR047951">
    <property type="entry name" value="Transpos_ISL3"/>
</dbReference>
<sequence>MDMWQPFAQAVAEGLPAAAIVFDRFHVVQQYSKAIDSVRRSEFKRANKADRGLLAGSRYLLLKNAERLNDKQTTRLEELLAANANLTAVYSLKEQLQQLWVQSGSVTTMSQRLEAWCALAETTGLTPMKRFAAMLHRHRDGICNYADHPITTARLESGNVAIGLIRKRARVLLDTAYFKLKIRQCATPELPLGLYALTG</sequence>
<dbReference type="PANTHER" id="PTHR33498">
    <property type="entry name" value="TRANSPOSASE FOR INSERTION SEQUENCE ELEMENT IS1557"/>
    <property type="match status" value="1"/>
</dbReference>
<accession>A4BMR3</accession>
<gene>
    <name evidence="2" type="ORF">NB231_17313</name>
</gene>
<dbReference type="InterPro" id="IPR002560">
    <property type="entry name" value="Transposase_DDE"/>
</dbReference>
<proteinExistence type="predicted"/>
<feature type="domain" description="Transposase IS204/IS1001/IS1096/IS1165 DDE" evidence="1">
    <location>
        <begin position="1"/>
        <end position="182"/>
    </location>
</feature>
<dbReference type="Proteomes" id="UP000003374">
    <property type="component" value="Unassembled WGS sequence"/>
</dbReference>
<dbReference type="AlphaFoldDB" id="A4BMR3"/>
<evidence type="ECO:0000313" key="3">
    <source>
        <dbReference type="Proteomes" id="UP000003374"/>
    </source>
</evidence>
<protein>
    <submittedName>
        <fullName evidence="2">Transposase</fullName>
    </submittedName>
</protein>
<dbReference type="HOGENOM" id="CLU_041900_1_3_6"/>
<dbReference type="EMBL" id="AAOF01000001">
    <property type="protein sequence ID" value="EAR23601.1"/>
    <property type="molecule type" value="Genomic_DNA"/>
</dbReference>
<reference evidence="2 3" key="1">
    <citation type="submission" date="2006-02" db="EMBL/GenBank/DDBJ databases">
        <authorList>
            <person name="Waterbury J."/>
            <person name="Ferriera S."/>
            <person name="Johnson J."/>
            <person name="Kravitz S."/>
            <person name="Halpern A."/>
            <person name="Remington K."/>
            <person name="Beeson K."/>
            <person name="Tran B."/>
            <person name="Rogers Y.-H."/>
            <person name="Friedman R."/>
            <person name="Venter J.C."/>
        </authorList>
    </citation>
    <scope>NUCLEOTIDE SEQUENCE [LARGE SCALE GENOMIC DNA]</scope>
    <source>
        <strain evidence="2 3">Nb-231</strain>
    </source>
</reference>
<name>A4BMR3_9GAMM</name>
<dbReference type="RefSeq" id="WP_005005112.1">
    <property type="nucleotide sequence ID" value="NZ_CH672427.1"/>
</dbReference>
<organism evidence="2 3">
    <name type="scientific">Nitrococcus mobilis Nb-231</name>
    <dbReference type="NCBI Taxonomy" id="314278"/>
    <lineage>
        <taxon>Bacteria</taxon>
        <taxon>Pseudomonadati</taxon>
        <taxon>Pseudomonadota</taxon>
        <taxon>Gammaproteobacteria</taxon>
        <taxon>Chromatiales</taxon>
        <taxon>Ectothiorhodospiraceae</taxon>
        <taxon>Nitrococcus</taxon>
    </lineage>
</organism>
<evidence type="ECO:0000313" key="2">
    <source>
        <dbReference type="EMBL" id="EAR23601.1"/>
    </source>
</evidence>